<feature type="domain" description="VOC" evidence="1">
    <location>
        <begin position="2"/>
        <end position="119"/>
    </location>
</feature>
<protein>
    <submittedName>
        <fullName evidence="2">VOC family protein</fullName>
    </submittedName>
</protein>
<dbReference type="SUPFAM" id="SSF54593">
    <property type="entry name" value="Glyoxalase/Bleomycin resistance protein/Dihydroxybiphenyl dioxygenase"/>
    <property type="match status" value="1"/>
</dbReference>
<gene>
    <name evidence="2" type="ORF">ACFSFX_15885</name>
</gene>
<dbReference type="PROSITE" id="PS51819">
    <property type="entry name" value="VOC"/>
    <property type="match status" value="1"/>
</dbReference>
<name>A0ABW4QBG0_9MICC</name>
<dbReference type="Gene3D" id="3.10.180.10">
    <property type="entry name" value="2,3-Dihydroxybiphenyl 1,2-Dioxygenase, domain 1"/>
    <property type="match status" value="1"/>
</dbReference>
<evidence type="ECO:0000313" key="3">
    <source>
        <dbReference type="Proteomes" id="UP001597307"/>
    </source>
</evidence>
<dbReference type="PANTHER" id="PTHR35006">
    <property type="entry name" value="GLYOXALASE FAMILY PROTEIN (AFU_ORTHOLOGUE AFUA_5G14830)"/>
    <property type="match status" value="1"/>
</dbReference>
<dbReference type="Pfam" id="PF00903">
    <property type="entry name" value="Glyoxalase"/>
    <property type="match status" value="1"/>
</dbReference>
<proteinExistence type="predicted"/>
<dbReference type="EMBL" id="JBHUGA010000067">
    <property type="protein sequence ID" value="MFD1848068.1"/>
    <property type="molecule type" value="Genomic_DNA"/>
</dbReference>
<dbReference type="PANTHER" id="PTHR35006:SF2">
    <property type="entry name" value="GLYOXALASE FAMILY PROTEIN (AFU_ORTHOLOGUE AFUA_5G14830)"/>
    <property type="match status" value="1"/>
</dbReference>
<dbReference type="RefSeq" id="WP_343881496.1">
    <property type="nucleotide sequence ID" value="NZ_BAAAIJ010000059.1"/>
</dbReference>
<sequence length="125" mass="13673">MALDHLGIRVKDLAQSIVFYEQALAPLGYQVLMHSADGCGLGDSAKPDLWLYPGRPPEHDVHVAFSARDRATVESFYVAALPAGAVHRRGPELCPEYHAGCYGAFVTDPDGYNLEAVVHEWGSHR</sequence>
<accession>A0ABW4QBG0</accession>
<comment type="caution">
    <text evidence="2">The sequence shown here is derived from an EMBL/GenBank/DDBJ whole genome shotgun (WGS) entry which is preliminary data.</text>
</comment>
<keyword evidence="3" id="KW-1185">Reference proteome</keyword>
<evidence type="ECO:0000259" key="1">
    <source>
        <dbReference type="PROSITE" id="PS51819"/>
    </source>
</evidence>
<evidence type="ECO:0000313" key="2">
    <source>
        <dbReference type="EMBL" id="MFD1848068.1"/>
    </source>
</evidence>
<dbReference type="InterPro" id="IPR029068">
    <property type="entry name" value="Glyas_Bleomycin-R_OHBP_Dase"/>
</dbReference>
<dbReference type="Proteomes" id="UP001597307">
    <property type="component" value="Unassembled WGS sequence"/>
</dbReference>
<dbReference type="InterPro" id="IPR004360">
    <property type="entry name" value="Glyas_Fos-R_dOase_dom"/>
</dbReference>
<dbReference type="CDD" id="cd07262">
    <property type="entry name" value="VOC_like"/>
    <property type="match status" value="1"/>
</dbReference>
<dbReference type="InterPro" id="IPR037523">
    <property type="entry name" value="VOC_core"/>
</dbReference>
<reference evidence="3" key="1">
    <citation type="journal article" date="2019" name="Int. J. Syst. Evol. Microbiol.">
        <title>The Global Catalogue of Microorganisms (GCM) 10K type strain sequencing project: providing services to taxonomists for standard genome sequencing and annotation.</title>
        <authorList>
            <consortium name="The Broad Institute Genomics Platform"/>
            <consortium name="The Broad Institute Genome Sequencing Center for Infectious Disease"/>
            <person name="Wu L."/>
            <person name="Ma J."/>
        </authorList>
    </citation>
    <scope>NUCLEOTIDE SEQUENCE [LARGE SCALE GENOMIC DNA]</scope>
    <source>
        <strain evidence="3">JCM 11496</strain>
    </source>
</reference>
<organism evidence="2 3">
    <name type="scientific">Arthrobacter flavus</name>
    <dbReference type="NCBI Taxonomy" id="95172"/>
    <lineage>
        <taxon>Bacteria</taxon>
        <taxon>Bacillati</taxon>
        <taxon>Actinomycetota</taxon>
        <taxon>Actinomycetes</taxon>
        <taxon>Micrococcales</taxon>
        <taxon>Micrococcaceae</taxon>
        <taxon>Arthrobacter</taxon>
    </lineage>
</organism>